<dbReference type="InterPro" id="IPR050383">
    <property type="entry name" value="GlyoxalaseI/FosfomycinResist"/>
</dbReference>
<feature type="domain" description="VOC" evidence="2">
    <location>
        <begin position="28"/>
        <end position="157"/>
    </location>
</feature>
<dbReference type="RefSeq" id="WP_138324048.1">
    <property type="nucleotide sequence ID" value="NZ_VCDI01000001.1"/>
</dbReference>
<evidence type="ECO:0000313" key="3">
    <source>
        <dbReference type="EMBL" id="TLU73795.1"/>
    </source>
</evidence>
<comment type="caution">
    <text evidence="3">The sequence shown here is derived from an EMBL/GenBank/DDBJ whole genome shotgun (WGS) entry which is preliminary data.</text>
</comment>
<accession>A0A5R9J875</accession>
<evidence type="ECO:0000259" key="2">
    <source>
        <dbReference type="PROSITE" id="PS51819"/>
    </source>
</evidence>
<reference evidence="3 4" key="1">
    <citation type="submission" date="2019-05" db="EMBL/GenBank/DDBJ databases">
        <authorList>
            <person name="Pankratov T."/>
            <person name="Grouzdev D."/>
        </authorList>
    </citation>
    <scope>NUCLEOTIDE SEQUENCE [LARGE SCALE GENOMIC DNA]</scope>
    <source>
        <strain evidence="3 4">KEBCLARHB70R</strain>
    </source>
</reference>
<dbReference type="SUPFAM" id="SSF54593">
    <property type="entry name" value="Glyoxalase/Bleomycin resistance protein/Dihydroxybiphenyl dioxygenase"/>
    <property type="match status" value="1"/>
</dbReference>
<organism evidence="3 4">
    <name type="scientific">Lichenicoccus roseus</name>
    <dbReference type="NCBI Taxonomy" id="2683649"/>
    <lineage>
        <taxon>Bacteria</taxon>
        <taxon>Pseudomonadati</taxon>
        <taxon>Pseudomonadota</taxon>
        <taxon>Alphaproteobacteria</taxon>
        <taxon>Acetobacterales</taxon>
        <taxon>Acetobacteraceae</taxon>
        <taxon>Lichenicoccus</taxon>
    </lineage>
</organism>
<sequence length="163" mass="17175">MSTIDQGSGPGSGPAGAAQAAGDTRRPRISHLLETSVYVAHLDRAQHFYQEVFGFELFLRDERMAGLAIPGSSVLLLFLAGASTQPTPTDGGGAIPPHDGGGAVHLCLAMPLGEIEAWEAHLARLGVPVESRITWPRGGVSLYVRDPDGSLLEIATPGLWPSW</sequence>
<protein>
    <submittedName>
        <fullName evidence="3">Glyoxalase</fullName>
    </submittedName>
</protein>
<dbReference type="EMBL" id="VCDI01000001">
    <property type="protein sequence ID" value="TLU73795.1"/>
    <property type="molecule type" value="Genomic_DNA"/>
</dbReference>
<dbReference type="PANTHER" id="PTHR21366">
    <property type="entry name" value="GLYOXALASE FAMILY PROTEIN"/>
    <property type="match status" value="1"/>
</dbReference>
<dbReference type="Proteomes" id="UP000305654">
    <property type="component" value="Unassembled WGS sequence"/>
</dbReference>
<dbReference type="InterPro" id="IPR029068">
    <property type="entry name" value="Glyas_Bleomycin-R_OHBP_Dase"/>
</dbReference>
<dbReference type="PANTHER" id="PTHR21366:SF22">
    <property type="entry name" value="VOC DOMAIN-CONTAINING PROTEIN"/>
    <property type="match status" value="1"/>
</dbReference>
<dbReference type="InterPro" id="IPR037523">
    <property type="entry name" value="VOC_core"/>
</dbReference>
<dbReference type="PROSITE" id="PS51819">
    <property type="entry name" value="VOC"/>
    <property type="match status" value="1"/>
</dbReference>
<proteinExistence type="predicted"/>
<dbReference type="Pfam" id="PF00903">
    <property type="entry name" value="Glyoxalase"/>
    <property type="match status" value="1"/>
</dbReference>
<feature type="region of interest" description="Disordered" evidence="1">
    <location>
        <begin position="1"/>
        <end position="25"/>
    </location>
</feature>
<dbReference type="InterPro" id="IPR004360">
    <property type="entry name" value="Glyas_Fos-R_dOase_dom"/>
</dbReference>
<dbReference type="AlphaFoldDB" id="A0A5R9J875"/>
<gene>
    <name evidence="3" type="ORF">FE263_00730</name>
</gene>
<dbReference type="OrthoDB" id="9798430at2"/>
<dbReference type="Gene3D" id="3.10.180.10">
    <property type="entry name" value="2,3-Dihydroxybiphenyl 1,2-Dioxygenase, domain 1"/>
    <property type="match status" value="1"/>
</dbReference>
<evidence type="ECO:0000256" key="1">
    <source>
        <dbReference type="SAM" id="MobiDB-lite"/>
    </source>
</evidence>
<name>A0A5R9J875_9PROT</name>
<keyword evidence="4" id="KW-1185">Reference proteome</keyword>
<evidence type="ECO:0000313" key="4">
    <source>
        <dbReference type="Proteomes" id="UP000305654"/>
    </source>
</evidence>